<evidence type="ECO:0000256" key="1">
    <source>
        <dbReference type="SAM" id="SignalP"/>
    </source>
</evidence>
<keyword evidence="3" id="KW-0378">Hydrolase</keyword>
<gene>
    <name evidence="3" type="ORF">SAMN04244559_01641</name>
</gene>
<dbReference type="EMBL" id="FNWO01000005">
    <property type="protein sequence ID" value="SEH34421.1"/>
    <property type="molecule type" value="Genomic_DNA"/>
</dbReference>
<dbReference type="SUPFAM" id="SSF53474">
    <property type="entry name" value="alpha/beta-Hydrolases"/>
    <property type="match status" value="1"/>
</dbReference>
<evidence type="ECO:0000313" key="4">
    <source>
        <dbReference type="Proteomes" id="UP000182983"/>
    </source>
</evidence>
<feature type="chain" id="PRO_5010384447" evidence="1">
    <location>
        <begin position="22"/>
        <end position="477"/>
    </location>
</feature>
<proteinExistence type="predicted"/>
<feature type="signal peptide" evidence="1">
    <location>
        <begin position="1"/>
        <end position="21"/>
    </location>
</feature>
<keyword evidence="4" id="KW-1185">Reference proteome</keyword>
<dbReference type="Proteomes" id="UP000182983">
    <property type="component" value="Unassembled WGS sequence"/>
</dbReference>
<dbReference type="InterPro" id="IPR000073">
    <property type="entry name" value="AB_hydrolase_1"/>
</dbReference>
<dbReference type="RefSeq" id="WP_074767410.1">
    <property type="nucleotide sequence ID" value="NZ_FNWO01000005.1"/>
</dbReference>
<organism evidence="3 4">
    <name type="scientific">Magnetospirillum fulvum</name>
    <name type="common">Rhodospirillum fulvum</name>
    <dbReference type="NCBI Taxonomy" id="1082"/>
    <lineage>
        <taxon>Bacteria</taxon>
        <taxon>Pseudomonadati</taxon>
        <taxon>Pseudomonadota</taxon>
        <taxon>Alphaproteobacteria</taxon>
        <taxon>Rhodospirillales</taxon>
        <taxon>Rhodospirillaceae</taxon>
        <taxon>Magnetospirillum</taxon>
    </lineage>
</organism>
<dbReference type="InterPro" id="IPR029058">
    <property type="entry name" value="AB_hydrolase_fold"/>
</dbReference>
<dbReference type="OrthoDB" id="8476759at2"/>
<dbReference type="GO" id="GO:0016787">
    <property type="term" value="F:hydrolase activity"/>
    <property type="evidence" value="ECO:0007669"/>
    <property type="project" value="UniProtKB-KW"/>
</dbReference>
<protein>
    <submittedName>
        <fullName evidence="3">Lysophospholipase, alpha-beta hydrolase superfamily</fullName>
    </submittedName>
</protein>
<feature type="domain" description="AB hydrolase-1" evidence="2">
    <location>
        <begin position="103"/>
        <end position="266"/>
    </location>
</feature>
<dbReference type="Pfam" id="PF12697">
    <property type="entry name" value="Abhydrolase_6"/>
    <property type="match status" value="1"/>
</dbReference>
<evidence type="ECO:0000313" key="3">
    <source>
        <dbReference type="EMBL" id="SEH34421.1"/>
    </source>
</evidence>
<reference evidence="4" key="1">
    <citation type="submission" date="2016-10" db="EMBL/GenBank/DDBJ databases">
        <authorList>
            <person name="Varghese N."/>
            <person name="Submissions S."/>
        </authorList>
    </citation>
    <scope>NUCLEOTIDE SEQUENCE [LARGE SCALE GENOMIC DNA]</scope>
    <source>
        <strain evidence="4">DSM 13234</strain>
    </source>
</reference>
<dbReference type="Gene3D" id="3.40.50.1820">
    <property type="entry name" value="alpha/beta hydrolase"/>
    <property type="match status" value="1"/>
</dbReference>
<sequence length="477" mass="50699">MRFVFAMMMVLVLLAPVSGRAAESGAAWSAVRHGLSAMPLEPWRDGTSDKSFAAYVADTRAGLDAARTAVEPDAAKRAAQVELVAPRQWPLAEECGGTAKDGVLLIHGLSDSPFLMKDLGDALARLPGKCLLVRSILLPGHGTLPGDLVRPTAAQWKAAVRYGTDSFAGQVGRVHLVGFSTGATLALDLVLNGAPTAPPVASLILLSPSIGLTNRFPLHRIPFGFELFQAIMTAASGFGPEGHWLRIDEDQDFAKAESFPVMAPRPLMEVMTEVETSTRPLTLPVLMAFAAEDVTVDSLASLDFFHARVSNPDSRVLLYVAPATLAAQPDLYAARERRDHRIVCLHGLGGDDVGCAPARSPAAVTCPFGDQAGTCITALSHIGIPISPTNPHYGATGDYRNCLAYSSRKDWPRFCGCVTAEQRAGSALCRGVLPASGPVRLGEPTKDDIATNGPLTARLGYNPLFDRLVDKVADFLK</sequence>
<keyword evidence="1" id="KW-0732">Signal</keyword>
<dbReference type="AlphaFoldDB" id="A0A1H6HF75"/>
<accession>A0A1H6HF75</accession>
<name>A0A1H6HF75_MAGFU</name>
<evidence type="ECO:0000259" key="2">
    <source>
        <dbReference type="Pfam" id="PF12697"/>
    </source>
</evidence>